<feature type="transmembrane region" description="Helical" evidence="7">
    <location>
        <begin position="68"/>
        <end position="90"/>
    </location>
</feature>
<evidence type="ECO:0000256" key="2">
    <source>
        <dbReference type="ARBA" id="ARBA00022448"/>
    </source>
</evidence>
<dbReference type="GO" id="GO:0005886">
    <property type="term" value="C:plasma membrane"/>
    <property type="evidence" value="ECO:0007669"/>
    <property type="project" value="UniProtKB-SubCell"/>
</dbReference>
<evidence type="ECO:0000256" key="5">
    <source>
        <dbReference type="ARBA" id="ARBA00022989"/>
    </source>
</evidence>
<dbReference type="SUPFAM" id="SSF103473">
    <property type="entry name" value="MFS general substrate transporter"/>
    <property type="match status" value="2"/>
</dbReference>
<dbReference type="OrthoDB" id="7375466at2"/>
<evidence type="ECO:0000313" key="9">
    <source>
        <dbReference type="EMBL" id="RSM87484.1"/>
    </source>
</evidence>
<keyword evidence="5 7" id="KW-1133">Transmembrane helix</keyword>
<feature type="transmembrane region" description="Helical" evidence="7">
    <location>
        <begin position="145"/>
        <end position="163"/>
    </location>
</feature>
<dbReference type="PROSITE" id="PS50850">
    <property type="entry name" value="MFS"/>
    <property type="match status" value="1"/>
</dbReference>
<comment type="caution">
    <text evidence="9">The sequence shown here is derived from an EMBL/GenBank/DDBJ whole genome shotgun (WGS) entry which is preliminary data.</text>
</comment>
<proteinExistence type="predicted"/>
<reference evidence="9 10" key="1">
    <citation type="submission" date="2018-05" db="EMBL/GenBank/DDBJ databases">
        <title>Evolution of GPA BGCs.</title>
        <authorList>
            <person name="Waglechner N."/>
            <person name="Wright G.D."/>
        </authorList>
    </citation>
    <scope>NUCLEOTIDE SEQUENCE [LARGE SCALE GENOMIC DNA]</scope>
    <source>
        <strain evidence="9 10">A82846</strain>
    </source>
</reference>
<keyword evidence="3" id="KW-1003">Cell membrane</keyword>
<dbReference type="AlphaFoldDB" id="A0A428ZHF2"/>
<dbReference type="PANTHER" id="PTHR42718">
    <property type="entry name" value="MAJOR FACILITATOR SUPERFAMILY MULTIDRUG TRANSPORTER MFSC"/>
    <property type="match status" value="1"/>
</dbReference>
<dbReference type="Gene3D" id="1.20.1720.10">
    <property type="entry name" value="Multidrug resistance protein D"/>
    <property type="match status" value="1"/>
</dbReference>
<feature type="transmembrane region" description="Helical" evidence="7">
    <location>
        <begin position="170"/>
        <end position="191"/>
    </location>
</feature>
<dbReference type="InterPro" id="IPR011701">
    <property type="entry name" value="MFS"/>
</dbReference>
<keyword evidence="6 7" id="KW-0472">Membrane</keyword>
<accession>A0A428ZHF2</accession>
<keyword evidence="2" id="KW-0813">Transport</keyword>
<dbReference type="InterPro" id="IPR036259">
    <property type="entry name" value="MFS_trans_sf"/>
</dbReference>
<evidence type="ECO:0000259" key="8">
    <source>
        <dbReference type="PROSITE" id="PS50850"/>
    </source>
</evidence>
<evidence type="ECO:0000256" key="6">
    <source>
        <dbReference type="ARBA" id="ARBA00023136"/>
    </source>
</evidence>
<feature type="transmembrane region" description="Helical" evidence="7">
    <location>
        <begin position="44"/>
        <end position="62"/>
    </location>
</feature>
<name>A0A428ZHF2_KIBAR</name>
<keyword evidence="4 7" id="KW-0812">Transmembrane</keyword>
<dbReference type="GO" id="GO:0022857">
    <property type="term" value="F:transmembrane transporter activity"/>
    <property type="evidence" value="ECO:0007669"/>
    <property type="project" value="InterPro"/>
</dbReference>
<evidence type="ECO:0000313" key="10">
    <source>
        <dbReference type="Proteomes" id="UP000287547"/>
    </source>
</evidence>
<sequence length="200" mass="20508">MLIQDQLSLSRVALTWVVTAYTLCFGGLMMLGGRLADTIGRRRTFLAGLVVFTIASLGSGLAESGTLLIAARAAQGIGAAMLSPAALSIVTTTFRGPERNRALGVWAAIGGAGAAVGVLLANFFLNSQYLQHVLRLDALRTGLTFLPVASVIGLGTHLGVRVIGRFGGRVCGVVGFVSAGIGALLLAQVPVKMSTSTGPE</sequence>
<feature type="transmembrane region" description="Helical" evidence="7">
    <location>
        <begin position="102"/>
        <end position="125"/>
    </location>
</feature>
<comment type="subcellular location">
    <subcellularLocation>
        <location evidence="1">Cell membrane</location>
        <topology evidence="1">Multi-pass membrane protein</topology>
    </subcellularLocation>
</comment>
<evidence type="ECO:0000256" key="4">
    <source>
        <dbReference type="ARBA" id="ARBA00022692"/>
    </source>
</evidence>
<feature type="domain" description="Major facilitator superfamily (MFS) profile" evidence="8">
    <location>
        <begin position="1"/>
        <end position="200"/>
    </location>
</feature>
<evidence type="ECO:0000256" key="3">
    <source>
        <dbReference type="ARBA" id="ARBA00022475"/>
    </source>
</evidence>
<dbReference type="Pfam" id="PF07690">
    <property type="entry name" value="MFS_1"/>
    <property type="match status" value="1"/>
</dbReference>
<evidence type="ECO:0000256" key="7">
    <source>
        <dbReference type="SAM" id="Phobius"/>
    </source>
</evidence>
<dbReference type="EMBL" id="QHKI01000006">
    <property type="protein sequence ID" value="RSM87484.1"/>
    <property type="molecule type" value="Genomic_DNA"/>
</dbReference>
<organism evidence="9 10">
    <name type="scientific">Kibdelosporangium aridum</name>
    <dbReference type="NCBI Taxonomy" id="2030"/>
    <lineage>
        <taxon>Bacteria</taxon>
        <taxon>Bacillati</taxon>
        <taxon>Actinomycetota</taxon>
        <taxon>Actinomycetes</taxon>
        <taxon>Pseudonocardiales</taxon>
        <taxon>Pseudonocardiaceae</taxon>
        <taxon>Kibdelosporangium</taxon>
    </lineage>
</organism>
<feature type="transmembrane region" description="Helical" evidence="7">
    <location>
        <begin position="12"/>
        <end position="32"/>
    </location>
</feature>
<dbReference type="PANTHER" id="PTHR42718:SF46">
    <property type="entry name" value="BLR6921 PROTEIN"/>
    <property type="match status" value="1"/>
</dbReference>
<gene>
    <name evidence="9" type="ORF">DMH04_10700</name>
</gene>
<evidence type="ECO:0000256" key="1">
    <source>
        <dbReference type="ARBA" id="ARBA00004651"/>
    </source>
</evidence>
<dbReference type="Proteomes" id="UP000287547">
    <property type="component" value="Unassembled WGS sequence"/>
</dbReference>
<protein>
    <submittedName>
        <fullName evidence="9">MFS transporter</fullName>
    </submittedName>
</protein>
<dbReference type="InterPro" id="IPR020846">
    <property type="entry name" value="MFS_dom"/>
</dbReference>